<evidence type="ECO:0000313" key="2">
    <source>
        <dbReference type="Proteomes" id="UP000181992"/>
    </source>
</evidence>
<accession>A0A1J4V838</accession>
<dbReference type="EMBL" id="MNVN01000010">
    <property type="protein sequence ID" value="OIO30949.1"/>
    <property type="molecule type" value="Genomic_DNA"/>
</dbReference>
<dbReference type="Proteomes" id="UP000181992">
    <property type="component" value="Unassembled WGS sequence"/>
</dbReference>
<dbReference type="STRING" id="1805281.AUJ77_01250"/>
<comment type="caution">
    <text evidence="1">The sequence shown here is derived from an EMBL/GenBank/DDBJ whole genome shotgun (WGS) entry which is preliminary data.</text>
</comment>
<dbReference type="AlphaFoldDB" id="A0A1J4V838"/>
<proteinExistence type="predicted"/>
<gene>
    <name evidence="1" type="ORF">AUJ77_01250</name>
</gene>
<protein>
    <submittedName>
        <fullName evidence="1">Uncharacterized protein</fullName>
    </submittedName>
</protein>
<sequence length="188" mass="20838">MNTRELTSDEANAINVLTGGEGPKVFIHTGFELRQIKQNPPLRLLSSSETIVIPACNGTQTLAQAKQAFPSGIDADFKNWGLDTRGSATEETAVSVYELCEGATSTRIFGTLGTDLNDVCLTQHQIIKFCEENRKWLRLAHTIFLFRAEGNFFVAHAGDNGLRIHVRRLGHIDVWNIARAHRVVVPLL</sequence>
<reference evidence="1 2" key="1">
    <citation type="journal article" date="2016" name="Environ. Microbiol.">
        <title>Genomic resolution of a cold subsurface aquifer community provides metabolic insights for novel microbes adapted to high CO concentrations.</title>
        <authorList>
            <person name="Probst A.J."/>
            <person name="Castelle C.J."/>
            <person name="Singh A."/>
            <person name="Brown C.T."/>
            <person name="Anantharaman K."/>
            <person name="Sharon I."/>
            <person name="Hug L.A."/>
            <person name="Burstein D."/>
            <person name="Emerson J.B."/>
            <person name="Thomas B.C."/>
            <person name="Banfield J.F."/>
        </authorList>
    </citation>
    <scope>NUCLEOTIDE SEQUENCE [LARGE SCALE GENOMIC DNA]</scope>
    <source>
        <strain evidence="1">CG1_02_43_90</strain>
    </source>
</reference>
<organism evidence="1 2">
    <name type="scientific">Candidatus Nomurabacteria bacterium CG1_02_43_90</name>
    <dbReference type="NCBI Taxonomy" id="1805281"/>
    <lineage>
        <taxon>Bacteria</taxon>
        <taxon>Candidatus Nomuraibacteriota</taxon>
    </lineage>
</organism>
<evidence type="ECO:0000313" key="1">
    <source>
        <dbReference type="EMBL" id="OIO30949.1"/>
    </source>
</evidence>
<name>A0A1J4V838_9BACT</name>